<protein>
    <submittedName>
        <fullName evidence="1">YdeI/OmpD-associated family protein</fullName>
    </submittedName>
</protein>
<evidence type="ECO:0000313" key="1">
    <source>
        <dbReference type="EMBL" id="MDN3708886.1"/>
    </source>
</evidence>
<dbReference type="Pfam" id="PF08922">
    <property type="entry name" value="DUF1905"/>
    <property type="match status" value="1"/>
</dbReference>
<organism evidence="1 2">
    <name type="scientific">Paenimyroides ceti</name>
    <dbReference type="NCBI Taxonomy" id="395087"/>
    <lineage>
        <taxon>Bacteria</taxon>
        <taxon>Pseudomonadati</taxon>
        <taxon>Bacteroidota</taxon>
        <taxon>Flavobacteriia</taxon>
        <taxon>Flavobacteriales</taxon>
        <taxon>Flavobacteriaceae</taxon>
        <taxon>Paenimyroides</taxon>
    </lineage>
</organism>
<dbReference type="Proteomes" id="UP001242368">
    <property type="component" value="Unassembled WGS sequence"/>
</dbReference>
<accession>A0ABT8CXZ8</accession>
<dbReference type="SUPFAM" id="SSF141694">
    <property type="entry name" value="AF2212/PG0164-like"/>
    <property type="match status" value="1"/>
</dbReference>
<dbReference type="Gene3D" id="2.40.30.100">
    <property type="entry name" value="AF2212/PG0164-like"/>
    <property type="match status" value="1"/>
</dbReference>
<dbReference type="InterPro" id="IPR037079">
    <property type="entry name" value="AF2212/PG0164-like_sf"/>
</dbReference>
<comment type="caution">
    <text evidence="1">The sequence shown here is derived from an EMBL/GenBank/DDBJ whole genome shotgun (WGS) entry which is preliminary data.</text>
</comment>
<dbReference type="Pfam" id="PF13376">
    <property type="entry name" value="OmdA"/>
    <property type="match status" value="1"/>
</dbReference>
<evidence type="ECO:0000313" key="2">
    <source>
        <dbReference type="Proteomes" id="UP001242368"/>
    </source>
</evidence>
<proteinExistence type="predicted"/>
<dbReference type="RefSeq" id="WP_290364827.1">
    <property type="nucleotide sequence ID" value="NZ_JAUFQU010000004.1"/>
</dbReference>
<dbReference type="EMBL" id="JAUFQU010000004">
    <property type="protein sequence ID" value="MDN3708886.1"/>
    <property type="molecule type" value="Genomic_DNA"/>
</dbReference>
<keyword evidence="2" id="KW-1185">Reference proteome</keyword>
<name>A0ABT8CXZ8_9FLAO</name>
<sequence>MHQKPLTDKQYLLEKFAGKGGWTFVRIPEIAPDRNRAFGWVRVSGHIDDFEISGYHLQPMGNGSLFLPVKAEIRKKIRKTAGDSVHVILYADVLPDQITEELQLCFKEEPGVYEAFMRCTSEKQQRIIRWIYSAHEDGEKAERIVKSMNDLLYQNVDLSLGFSRENDKNKQRYLFTDTAVLNPFLLQEPMDHIYCKFTSAIILIKKGIPSQRDSFFLFFDCTLMYTRRVYFGFSLFDH</sequence>
<dbReference type="InterPro" id="IPR015018">
    <property type="entry name" value="DUF1905"/>
</dbReference>
<reference evidence="2" key="1">
    <citation type="journal article" date="2019" name="Int. J. Syst. Evol. Microbiol.">
        <title>The Global Catalogue of Microorganisms (GCM) 10K type strain sequencing project: providing services to taxonomists for standard genome sequencing and annotation.</title>
        <authorList>
            <consortium name="The Broad Institute Genomics Platform"/>
            <consortium name="The Broad Institute Genome Sequencing Center for Infectious Disease"/>
            <person name="Wu L."/>
            <person name="Ma J."/>
        </authorList>
    </citation>
    <scope>NUCLEOTIDE SEQUENCE [LARGE SCALE GENOMIC DNA]</scope>
    <source>
        <strain evidence="2">CECT 7184</strain>
    </source>
</reference>
<gene>
    <name evidence="1" type="ORF">QW060_17485</name>
</gene>